<dbReference type="InterPro" id="IPR051601">
    <property type="entry name" value="Serine_prot/Carboxylest_S33"/>
</dbReference>
<dbReference type="InterPro" id="IPR000073">
    <property type="entry name" value="AB_hydrolase_1"/>
</dbReference>
<dbReference type="Pfam" id="PF00561">
    <property type="entry name" value="Abhydrolase_1"/>
    <property type="match status" value="1"/>
</dbReference>
<dbReference type="Proteomes" id="UP000702209">
    <property type="component" value="Unassembled WGS sequence"/>
</dbReference>
<gene>
    <name evidence="5" type="ORF">IU459_11445</name>
</gene>
<keyword evidence="2 5" id="KW-0378">Hydrolase</keyword>
<dbReference type="Pfam" id="PF08386">
    <property type="entry name" value="Abhydrolase_4"/>
    <property type="match status" value="1"/>
</dbReference>
<evidence type="ECO:0000256" key="1">
    <source>
        <dbReference type="ARBA" id="ARBA00010088"/>
    </source>
</evidence>
<evidence type="ECO:0000259" key="3">
    <source>
        <dbReference type="Pfam" id="PF00561"/>
    </source>
</evidence>
<sequence length="549" mass="59126">MSALRRTTPTRAWAQDDFVRSWKLVVVALAIVLPAVSACAGTPSRHESAIADLVAQADAAPTPRLDWARCAEPRLSKFECATAAVPVDYARPDGPTLPLAVVRQRATDPERRIGTLFAAVGGPGGSGLRWAAEGEFLGGEIARRFDVITFDQRGVGRSGQVRCFPNAEQQQRFWSGVWLPPANPEQERAAAVASRELAAGCAGHGGELLGHLTTVDVARDLDLLRRAVGEPRLTYEGGSYASYLGQVYGALFGDRVRALHLASMIDPNAYTNDTRSLIESTAAGTEQVLSEFLRLCAEAGRPRCAFAAEGGSNEAAAQGSAGLRSRNDAVLQRLRQAPIVVGTGEAARTVTYSEGMSSHALLLYDPNEGWPALAELLAELERGPEGDPHAVREILTGTAATDDFLDSFTAISCADNTLPRDPDQWPALAKDLAAVSPIYGAFWLYMRQPCASWPSPPEGYGQRYTGPWILRSDTPALLVNNRFDPVTPLTAARRAQDELVNARLVVVDGGYGHTPLNDCTRKLRERYLIDLQLPAPGATCRADETPFGR</sequence>
<feature type="domain" description="AB hydrolase-1" evidence="3">
    <location>
        <begin position="121"/>
        <end position="280"/>
    </location>
</feature>
<protein>
    <submittedName>
        <fullName evidence="5">Alpha/beta fold hydrolase</fullName>
    </submittedName>
</protein>
<evidence type="ECO:0000313" key="6">
    <source>
        <dbReference type="Proteomes" id="UP000702209"/>
    </source>
</evidence>
<dbReference type="InterPro" id="IPR013595">
    <property type="entry name" value="Pept_S33_TAP-like_C"/>
</dbReference>
<dbReference type="Gene3D" id="3.40.50.1820">
    <property type="entry name" value="alpha/beta hydrolase"/>
    <property type="match status" value="1"/>
</dbReference>
<accession>A0ABS0CNG4</accession>
<dbReference type="PANTHER" id="PTHR43248:SF25">
    <property type="entry name" value="AB HYDROLASE-1 DOMAIN-CONTAINING PROTEIN-RELATED"/>
    <property type="match status" value="1"/>
</dbReference>
<evidence type="ECO:0000259" key="4">
    <source>
        <dbReference type="Pfam" id="PF08386"/>
    </source>
</evidence>
<dbReference type="PANTHER" id="PTHR43248">
    <property type="entry name" value="2-SUCCINYL-6-HYDROXY-2,4-CYCLOHEXADIENE-1-CARBOXYLATE SYNTHASE"/>
    <property type="match status" value="1"/>
</dbReference>
<organism evidence="5 6">
    <name type="scientific">Nocardia amamiensis</name>
    <dbReference type="NCBI Taxonomy" id="404578"/>
    <lineage>
        <taxon>Bacteria</taxon>
        <taxon>Bacillati</taxon>
        <taxon>Actinomycetota</taxon>
        <taxon>Actinomycetes</taxon>
        <taxon>Mycobacteriales</taxon>
        <taxon>Nocardiaceae</taxon>
        <taxon>Nocardia</taxon>
    </lineage>
</organism>
<dbReference type="EMBL" id="JADLQX010000007">
    <property type="protein sequence ID" value="MBF6298156.1"/>
    <property type="molecule type" value="Genomic_DNA"/>
</dbReference>
<dbReference type="SUPFAM" id="SSF53474">
    <property type="entry name" value="alpha/beta-Hydrolases"/>
    <property type="match status" value="1"/>
</dbReference>
<proteinExistence type="inferred from homology"/>
<comment type="caution">
    <text evidence="5">The sequence shown here is derived from an EMBL/GenBank/DDBJ whole genome shotgun (WGS) entry which is preliminary data.</text>
</comment>
<dbReference type="InterPro" id="IPR029058">
    <property type="entry name" value="AB_hydrolase_fold"/>
</dbReference>
<evidence type="ECO:0000313" key="5">
    <source>
        <dbReference type="EMBL" id="MBF6298156.1"/>
    </source>
</evidence>
<keyword evidence="6" id="KW-1185">Reference proteome</keyword>
<name>A0ABS0CNG4_9NOCA</name>
<dbReference type="GO" id="GO:0016787">
    <property type="term" value="F:hydrolase activity"/>
    <property type="evidence" value="ECO:0007669"/>
    <property type="project" value="UniProtKB-KW"/>
</dbReference>
<evidence type="ECO:0000256" key="2">
    <source>
        <dbReference type="ARBA" id="ARBA00022801"/>
    </source>
</evidence>
<feature type="domain" description="Peptidase S33 tripeptidyl aminopeptidase-like C-terminal" evidence="4">
    <location>
        <begin position="437"/>
        <end position="540"/>
    </location>
</feature>
<comment type="similarity">
    <text evidence="1">Belongs to the peptidase S33 family.</text>
</comment>
<reference evidence="5 6" key="1">
    <citation type="submission" date="2020-10" db="EMBL/GenBank/DDBJ databases">
        <title>Identification of Nocardia species via Next-generation sequencing and recognition of intraspecies genetic diversity.</title>
        <authorList>
            <person name="Li P."/>
            <person name="Li P."/>
            <person name="Lu B."/>
        </authorList>
    </citation>
    <scope>NUCLEOTIDE SEQUENCE [LARGE SCALE GENOMIC DNA]</scope>
    <source>
        <strain evidence="5 6">BJ06-0157</strain>
    </source>
</reference>